<evidence type="ECO:0000256" key="1">
    <source>
        <dbReference type="SAM" id="MobiDB-lite"/>
    </source>
</evidence>
<dbReference type="AlphaFoldDB" id="A0A7J0GUJ0"/>
<keyword evidence="3" id="KW-1185">Reference proteome</keyword>
<sequence length="161" mass="16471">MSFLIVALRFNDVLFNGNGTANGNEVDANNKGGDGDTLDGDLHPASGGGGEVEDGAGGAEEGELEVELDQLPCGARSRSPPSFLSEVRSSEVLSPACEATCPRASTSPAGSRSWPRRDPNPRPCPPLASGACPRRRGTLLPCPATLPTTVTTPAVTVCNGV</sequence>
<gene>
    <name evidence="2" type="ORF">Acr_24g0006430</name>
</gene>
<feature type="region of interest" description="Disordered" evidence="1">
    <location>
        <begin position="20"/>
        <end position="62"/>
    </location>
</feature>
<feature type="region of interest" description="Disordered" evidence="1">
    <location>
        <begin position="94"/>
        <end position="130"/>
    </location>
</feature>
<dbReference type="EMBL" id="BJWL01000024">
    <property type="protein sequence ID" value="GFZ14453.1"/>
    <property type="molecule type" value="Genomic_DNA"/>
</dbReference>
<proteinExistence type="predicted"/>
<keyword evidence="2" id="KW-0489">Methyltransferase</keyword>
<accession>A0A7J0GUJ0</accession>
<reference evidence="2 3" key="1">
    <citation type="submission" date="2019-07" db="EMBL/GenBank/DDBJ databases">
        <title>De Novo Assembly of kiwifruit Actinidia rufa.</title>
        <authorList>
            <person name="Sugita-Konishi S."/>
            <person name="Sato K."/>
            <person name="Mori E."/>
            <person name="Abe Y."/>
            <person name="Kisaki G."/>
            <person name="Hamano K."/>
            <person name="Suezawa K."/>
            <person name="Otani M."/>
            <person name="Fukuda T."/>
            <person name="Manabe T."/>
            <person name="Gomi K."/>
            <person name="Tabuchi M."/>
            <person name="Akimitsu K."/>
            <person name="Kataoka I."/>
        </authorList>
    </citation>
    <scope>NUCLEOTIDE SEQUENCE [LARGE SCALE GENOMIC DNA]</scope>
    <source>
        <strain evidence="3">cv. Fuchu</strain>
    </source>
</reference>
<organism evidence="2 3">
    <name type="scientific">Actinidia rufa</name>
    <dbReference type="NCBI Taxonomy" id="165716"/>
    <lineage>
        <taxon>Eukaryota</taxon>
        <taxon>Viridiplantae</taxon>
        <taxon>Streptophyta</taxon>
        <taxon>Embryophyta</taxon>
        <taxon>Tracheophyta</taxon>
        <taxon>Spermatophyta</taxon>
        <taxon>Magnoliopsida</taxon>
        <taxon>eudicotyledons</taxon>
        <taxon>Gunneridae</taxon>
        <taxon>Pentapetalae</taxon>
        <taxon>asterids</taxon>
        <taxon>Ericales</taxon>
        <taxon>Actinidiaceae</taxon>
        <taxon>Actinidia</taxon>
    </lineage>
</organism>
<protein>
    <submittedName>
        <fullName evidence="2">FtsJ-like methyltransferase family protein</fullName>
    </submittedName>
</protein>
<evidence type="ECO:0000313" key="3">
    <source>
        <dbReference type="Proteomes" id="UP000585474"/>
    </source>
</evidence>
<dbReference type="Proteomes" id="UP000585474">
    <property type="component" value="Unassembled WGS sequence"/>
</dbReference>
<dbReference type="GO" id="GO:0032259">
    <property type="term" value="P:methylation"/>
    <property type="evidence" value="ECO:0007669"/>
    <property type="project" value="UniProtKB-KW"/>
</dbReference>
<evidence type="ECO:0000313" key="2">
    <source>
        <dbReference type="EMBL" id="GFZ14453.1"/>
    </source>
</evidence>
<dbReference type="GO" id="GO:0008168">
    <property type="term" value="F:methyltransferase activity"/>
    <property type="evidence" value="ECO:0007669"/>
    <property type="project" value="UniProtKB-KW"/>
</dbReference>
<name>A0A7J0GUJ0_9ERIC</name>
<keyword evidence="2" id="KW-0808">Transferase</keyword>
<comment type="caution">
    <text evidence="2">The sequence shown here is derived from an EMBL/GenBank/DDBJ whole genome shotgun (WGS) entry which is preliminary data.</text>
</comment>
<feature type="compositionally biased region" description="Gly residues" evidence="1">
    <location>
        <begin position="46"/>
        <end position="59"/>
    </location>
</feature>